<dbReference type="CDD" id="cd03146">
    <property type="entry name" value="GAT1_Peptidase_E"/>
    <property type="match status" value="1"/>
</dbReference>
<keyword evidence="2" id="KW-0645">Protease</keyword>
<evidence type="ECO:0000256" key="1">
    <source>
        <dbReference type="ARBA" id="ARBA00006534"/>
    </source>
</evidence>
<dbReference type="SUPFAM" id="SSF52317">
    <property type="entry name" value="Class I glutamine amidotransferase-like"/>
    <property type="match status" value="1"/>
</dbReference>
<dbReference type="Pfam" id="PF03575">
    <property type="entry name" value="Peptidase_S51"/>
    <property type="match status" value="1"/>
</dbReference>
<evidence type="ECO:0000313" key="5">
    <source>
        <dbReference type="EMBL" id="MXY93896.1"/>
    </source>
</evidence>
<dbReference type="GO" id="GO:0008236">
    <property type="term" value="F:serine-type peptidase activity"/>
    <property type="evidence" value="ECO:0007669"/>
    <property type="project" value="UniProtKB-KW"/>
</dbReference>
<accession>A0A6B0YS19</accession>
<dbReference type="InterPro" id="IPR029062">
    <property type="entry name" value="Class_I_gatase-like"/>
</dbReference>
<keyword evidence="4" id="KW-0720">Serine protease</keyword>
<gene>
    <name evidence="5" type="ORF">F4Y42_10665</name>
</gene>
<dbReference type="PANTHER" id="PTHR20842">
    <property type="entry name" value="PROTEASE S51 ALPHA-ASPARTYL DIPEPTIDASE"/>
    <property type="match status" value="1"/>
</dbReference>
<dbReference type="GO" id="GO:0006508">
    <property type="term" value="P:proteolysis"/>
    <property type="evidence" value="ECO:0007669"/>
    <property type="project" value="UniProtKB-KW"/>
</dbReference>
<keyword evidence="3" id="KW-0378">Hydrolase</keyword>
<dbReference type="AlphaFoldDB" id="A0A6B0YS19"/>
<dbReference type="InterPro" id="IPR005320">
    <property type="entry name" value="Peptidase_S51"/>
</dbReference>
<reference evidence="5" key="1">
    <citation type="submission" date="2019-09" db="EMBL/GenBank/DDBJ databases">
        <title>Characterisation of the sponge microbiome using genome-centric metagenomics.</title>
        <authorList>
            <person name="Engelberts J.P."/>
            <person name="Robbins S.J."/>
            <person name="De Goeij J.M."/>
            <person name="Aranda M."/>
            <person name="Bell S.C."/>
            <person name="Webster N.S."/>
        </authorList>
    </citation>
    <scope>NUCLEOTIDE SEQUENCE</scope>
    <source>
        <strain evidence="5">SB0664_bin_27</strain>
    </source>
</reference>
<sequence length="242" mass="25935">MRQIIALGGHSVTTGDEDAALSRYILDQAPAERPRICFLSQGSGEDAFYIANFYRHFLSLNALPSDLSLFRPHTADIDGFLLTQDIIYVGGGNTKSMLALWKEWGVDRTLRQAWEQGTLLSGVSAGAICWFEEGLTDSIPGRLTALSCLGFLSGSCSPHFDGESERRPTYERLIAEGGMAGGFGIDDNAALHFAGSGPPRVVSSRANATAYRVERTPEGACESTLNASVLLRPEGCGGQLAT</sequence>
<evidence type="ECO:0000256" key="3">
    <source>
        <dbReference type="ARBA" id="ARBA00022801"/>
    </source>
</evidence>
<organism evidence="5">
    <name type="scientific">Caldilineaceae bacterium SB0664_bin_27</name>
    <dbReference type="NCBI Taxonomy" id="2605260"/>
    <lineage>
        <taxon>Bacteria</taxon>
        <taxon>Bacillati</taxon>
        <taxon>Chloroflexota</taxon>
        <taxon>Caldilineae</taxon>
        <taxon>Caldilineales</taxon>
        <taxon>Caldilineaceae</taxon>
    </lineage>
</organism>
<dbReference type="Gene3D" id="3.40.50.880">
    <property type="match status" value="1"/>
</dbReference>
<evidence type="ECO:0000256" key="4">
    <source>
        <dbReference type="ARBA" id="ARBA00022825"/>
    </source>
</evidence>
<evidence type="ECO:0000256" key="2">
    <source>
        <dbReference type="ARBA" id="ARBA00022670"/>
    </source>
</evidence>
<protein>
    <submittedName>
        <fullName evidence="5">Peptidase E</fullName>
    </submittedName>
</protein>
<dbReference type="EMBL" id="VXRG01000090">
    <property type="protein sequence ID" value="MXY93896.1"/>
    <property type="molecule type" value="Genomic_DNA"/>
</dbReference>
<comment type="caution">
    <text evidence="5">The sequence shown here is derived from an EMBL/GenBank/DDBJ whole genome shotgun (WGS) entry which is preliminary data.</text>
</comment>
<comment type="similarity">
    <text evidence="1">Belongs to the peptidase S51 family.</text>
</comment>
<name>A0A6B0YS19_9CHLR</name>
<proteinExistence type="inferred from homology"/>
<dbReference type="PANTHER" id="PTHR20842:SF0">
    <property type="entry name" value="ALPHA-ASPARTYL DIPEPTIDASE"/>
    <property type="match status" value="1"/>
</dbReference>